<feature type="compositionally biased region" description="Basic and acidic residues" evidence="1">
    <location>
        <begin position="35"/>
        <end position="47"/>
    </location>
</feature>
<feature type="compositionally biased region" description="Basic and acidic residues" evidence="1">
    <location>
        <begin position="422"/>
        <end position="436"/>
    </location>
</feature>
<feature type="compositionally biased region" description="Basic residues" evidence="1">
    <location>
        <begin position="279"/>
        <end position="290"/>
    </location>
</feature>
<sequence>MRRCSGSDEPNDGNKVDLKGHKLRRRLGRGAGLVEEMRQKSLKRAFEACKVPNSDNPGVPQGENESSLDNDLEDMEQDNCFEDLEDEVEERSQLGELHSKQKKEEEDMDKDLEGFITSDEEDAAAQLDPEVREFREQMHGRQRGHAWRQKDSFTHYIRGLLIGMIGLRIPEKDRTRKEAEHEAASKFFEDTLGQYLSIAFSSHWVTQSLSSGLRELLDTLPVIELGGKPDLSCSEEDEVWAKDKAESPPHSRDNGHHGRARINSGHRRSNRQRNALRSPQRKASTKRRRANQGLGSPYYIPRKEEWSASGSDTPHPSDQEFIVSDDHFEDEGEGSDLLTDADEDCVVVGDITKIKRMGKKRREMAAAAAAAAEDALKSSGGLRSRNKKMKLVQGGHQLRGKSGGGACPQRGTSRSSRPRTTRARERIVSTSNDKKNSLPKNRVITKRRVPSSGSQADLDLHPAPHKRRVSSRKHQCSGKRQVRGKLPHCRQVRGKLPHCRQVHAAAKDCSPDPQAAAEGSLSTPHGPYNLRSSHAAAPASQTTHGRPPRSSHGRPPRSSLGRPPRSSQSEVANRKGAVPSESIQCLSADKAIALANESAAAAAVAAAASIKAAAAAKSAASYANACLTSCTLSAAEVHATRKAVAAALSEAQAAESAAAASAAVCVNEERPLECPLTYPQAQPPRVSPLQSSPKTSKVLESLEDSLDGDDNAPSDTGHKILHQRALSPDSANEVIEGQRGAGISRTRVQGRRVLCSDSEDDVHHDKEAEGIMVSPENVSTRSLSIEIPQILPAPRTSCDKHLRSGSKHVVSVNAVKTVHSVGTSSDEEMTPPHPPHLQHHDQPMHPHIEEGGREHVLDYTSEGGHKHLVYYEGKWKGKCGLCNRGRVGVFGHCLWRLMISGHPQDPRTGLQLASYHCPSRSAPVSLQNHHHHTQRRSPTLPLGNGVGRYHHKVAGAVPVSGHRDLEESLHNEVRPPPVHEFYVGRSCGDRVILHHSISHFRARLMAALRRELKRRMDQGYMSTGSSDYAPSVRRTRTRGKRAMKEILEDEQLLSSWLEVYRR</sequence>
<feature type="region of interest" description="Disordered" evidence="1">
    <location>
        <begin position="921"/>
        <end position="944"/>
    </location>
</feature>
<dbReference type="OrthoDB" id="10691790at2759"/>
<dbReference type="EMBL" id="BEGY01000106">
    <property type="protein sequence ID" value="GAX83754.1"/>
    <property type="molecule type" value="Genomic_DNA"/>
</dbReference>
<feature type="region of interest" description="Disordered" evidence="1">
    <location>
        <begin position="394"/>
        <end position="489"/>
    </location>
</feature>
<accession>A0A250XKZ9</accession>
<evidence type="ECO:0000313" key="2">
    <source>
        <dbReference type="EMBL" id="GAX83754.1"/>
    </source>
</evidence>
<comment type="caution">
    <text evidence="2">The sequence shown here is derived from an EMBL/GenBank/DDBJ whole genome shotgun (WGS) entry which is preliminary data.</text>
</comment>
<feature type="compositionally biased region" description="Basic residues" evidence="1">
    <location>
        <begin position="257"/>
        <end position="271"/>
    </location>
</feature>
<keyword evidence="3" id="KW-1185">Reference proteome</keyword>
<name>A0A250XKZ9_9CHLO</name>
<feature type="compositionally biased region" description="Basic and acidic residues" evidence="1">
    <location>
        <begin position="239"/>
        <end position="256"/>
    </location>
</feature>
<feature type="region of interest" description="Disordered" evidence="1">
    <location>
        <begin position="234"/>
        <end position="320"/>
    </location>
</feature>
<gene>
    <name evidence="2" type="ORF">CEUSTIGMA_g11179.t1</name>
</gene>
<feature type="region of interest" description="Disordered" evidence="1">
    <location>
        <begin position="507"/>
        <end position="579"/>
    </location>
</feature>
<proteinExistence type="predicted"/>
<reference evidence="2 3" key="1">
    <citation type="submission" date="2017-08" db="EMBL/GenBank/DDBJ databases">
        <title>Acidophilic green algal genome provides insights into adaptation to an acidic environment.</title>
        <authorList>
            <person name="Hirooka S."/>
            <person name="Hirose Y."/>
            <person name="Kanesaki Y."/>
            <person name="Higuchi S."/>
            <person name="Fujiwara T."/>
            <person name="Onuma R."/>
            <person name="Era A."/>
            <person name="Ohbayashi R."/>
            <person name="Uzuka A."/>
            <person name="Nozaki H."/>
            <person name="Yoshikawa H."/>
            <person name="Miyagishima S.Y."/>
        </authorList>
    </citation>
    <scope>NUCLEOTIDE SEQUENCE [LARGE SCALE GENOMIC DNA]</scope>
    <source>
        <strain evidence="2 3">NIES-2499</strain>
    </source>
</reference>
<feature type="compositionally biased region" description="Basic and acidic residues" evidence="1">
    <location>
        <begin position="90"/>
        <end position="105"/>
    </location>
</feature>
<feature type="region of interest" description="Disordered" evidence="1">
    <location>
        <begin position="722"/>
        <end position="741"/>
    </location>
</feature>
<feature type="compositionally biased region" description="Low complexity" evidence="1">
    <location>
        <begin position="556"/>
        <end position="567"/>
    </location>
</feature>
<protein>
    <submittedName>
        <fullName evidence="2">Uncharacterized protein</fullName>
    </submittedName>
</protein>
<feature type="compositionally biased region" description="Basic residues" evidence="1">
    <location>
        <begin position="463"/>
        <end position="489"/>
    </location>
</feature>
<feature type="region of interest" description="Disordered" evidence="1">
    <location>
        <begin position="676"/>
        <end position="696"/>
    </location>
</feature>
<dbReference type="AlphaFoldDB" id="A0A250XKZ9"/>
<dbReference type="Proteomes" id="UP000232323">
    <property type="component" value="Unassembled WGS sequence"/>
</dbReference>
<evidence type="ECO:0000313" key="3">
    <source>
        <dbReference type="Proteomes" id="UP000232323"/>
    </source>
</evidence>
<feature type="region of interest" description="Disordered" evidence="1">
    <location>
        <begin position="87"/>
        <end position="107"/>
    </location>
</feature>
<organism evidence="2 3">
    <name type="scientific">Chlamydomonas eustigma</name>
    <dbReference type="NCBI Taxonomy" id="1157962"/>
    <lineage>
        <taxon>Eukaryota</taxon>
        <taxon>Viridiplantae</taxon>
        <taxon>Chlorophyta</taxon>
        <taxon>core chlorophytes</taxon>
        <taxon>Chlorophyceae</taxon>
        <taxon>CS clade</taxon>
        <taxon>Chlamydomonadales</taxon>
        <taxon>Chlamydomonadaceae</taxon>
        <taxon>Chlamydomonas</taxon>
    </lineage>
</organism>
<feature type="region of interest" description="Disordered" evidence="1">
    <location>
        <begin position="1"/>
        <end position="72"/>
    </location>
</feature>
<evidence type="ECO:0000256" key="1">
    <source>
        <dbReference type="SAM" id="MobiDB-lite"/>
    </source>
</evidence>
<feature type="compositionally biased region" description="Basic residues" evidence="1">
    <location>
        <begin position="546"/>
        <end position="555"/>
    </location>
</feature>